<evidence type="ECO:0000259" key="3">
    <source>
        <dbReference type="SMART" id="SM00093"/>
    </source>
</evidence>
<feature type="signal peptide" evidence="2">
    <location>
        <begin position="1"/>
        <end position="21"/>
    </location>
</feature>
<dbReference type="EMBL" id="BMXF01000001">
    <property type="protein sequence ID" value="GHB52897.1"/>
    <property type="molecule type" value="Genomic_DNA"/>
</dbReference>
<sequence>MKKIFVSITALVFSVFLWQCGNDGVTPEPGQPVQVSADIAARTTDFAFDFFKKFQATQPANENIFVSPLSLHMALGMLLNGAEGETAQQISKSLKMEGVSQADLNQAYQALLEGLPKADPKVQLGLANSVWYRNTFKVEDNFLNVLRQSFDAEVAGLNFDDPNAKDKINAWASDKTNGKIKKVIDQIKPSDVLFLMNALYFKGDWQIQFDPNKTSDAPFLLADDGEKTVKMMRVKEKFKVTQRNDFAAVQLPYAAGNFNLTLLIPGPNSQVDKVIEGLSASTWNELQTAMREQQVTVGLPRFTLEYDAKLNDVLQTMGMARAFSNQAELGKINPTADLFVSLVKQNTYLGIDEKGTEAAAVTTVGVGLTSVPVEPYVADHPFVLIISEKTSNTILFMGKIMNP</sequence>
<feature type="chain" id="PRO_5035289860" evidence="2">
    <location>
        <begin position="22"/>
        <end position="403"/>
    </location>
</feature>
<dbReference type="Gene3D" id="3.30.497.10">
    <property type="entry name" value="Antithrombin, subunit I, domain 2"/>
    <property type="match status" value="1"/>
</dbReference>
<dbReference type="InterPro" id="IPR036186">
    <property type="entry name" value="Serpin_sf"/>
</dbReference>
<dbReference type="GO" id="GO:0005615">
    <property type="term" value="C:extracellular space"/>
    <property type="evidence" value="ECO:0007669"/>
    <property type="project" value="InterPro"/>
</dbReference>
<dbReference type="InterPro" id="IPR000215">
    <property type="entry name" value="Serpin_fam"/>
</dbReference>
<evidence type="ECO:0000256" key="2">
    <source>
        <dbReference type="SAM" id="SignalP"/>
    </source>
</evidence>
<keyword evidence="5" id="KW-1185">Reference proteome</keyword>
<dbReference type="InterPro" id="IPR042178">
    <property type="entry name" value="Serpin_sf_1"/>
</dbReference>
<name>A0A8J3D2A2_9BACT</name>
<dbReference type="AlphaFoldDB" id="A0A8J3D2A2"/>
<evidence type="ECO:0000256" key="1">
    <source>
        <dbReference type="RuleBase" id="RU000411"/>
    </source>
</evidence>
<dbReference type="Proteomes" id="UP000598271">
    <property type="component" value="Unassembled WGS sequence"/>
</dbReference>
<dbReference type="PANTHER" id="PTHR11461">
    <property type="entry name" value="SERINE PROTEASE INHIBITOR, SERPIN"/>
    <property type="match status" value="1"/>
</dbReference>
<feature type="domain" description="Serpin" evidence="3">
    <location>
        <begin position="48"/>
        <end position="403"/>
    </location>
</feature>
<evidence type="ECO:0000313" key="5">
    <source>
        <dbReference type="Proteomes" id="UP000598271"/>
    </source>
</evidence>
<dbReference type="Gene3D" id="2.30.39.10">
    <property type="entry name" value="Alpha-1-antitrypsin, domain 1"/>
    <property type="match status" value="1"/>
</dbReference>
<protein>
    <submittedName>
        <fullName evidence="4">Serpin</fullName>
    </submittedName>
</protein>
<comment type="similarity">
    <text evidence="1">Belongs to the serpin family.</text>
</comment>
<dbReference type="FunFam" id="3.30.497.10:FF:000001">
    <property type="entry name" value="Serine protease inhibitor"/>
    <property type="match status" value="1"/>
</dbReference>
<dbReference type="InterPro" id="IPR023796">
    <property type="entry name" value="Serpin_dom"/>
</dbReference>
<organism evidence="4 5">
    <name type="scientific">Persicitalea jodogahamensis</name>
    <dbReference type="NCBI Taxonomy" id="402147"/>
    <lineage>
        <taxon>Bacteria</taxon>
        <taxon>Pseudomonadati</taxon>
        <taxon>Bacteroidota</taxon>
        <taxon>Cytophagia</taxon>
        <taxon>Cytophagales</taxon>
        <taxon>Spirosomataceae</taxon>
        <taxon>Persicitalea</taxon>
    </lineage>
</organism>
<dbReference type="InterPro" id="IPR042185">
    <property type="entry name" value="Serpin_sf_2"/>
</dbReference>
<dbReference type="SMART" id="SM00093">
    <property type="entry name" value="SERPIN"/>
    <property type="match status" value="1"/>
</dbReference>
<proteinExistence type="inferred from homology"/>
<dbReference type="Pfam" id="PF00079">
    <property type="entry name" value="Serpin"/>
    <property type="match status" value="1"/>
</dbReference>
<accession>A0A8J3D2A2</accession>
<dbReference type="PANTHER" id="PTHR11461:SF211">
    <property type="entry name" value="GH10112P-RELATED"/>
    <property type="match status" value="1"/>
</dbReference>
<dbReference type="RefSeq" id="WP_189562492.1">
    <property type="nucleotide sequence ID" value="NZ_BMXF01000001.1"/>
</dbReference>
<evidence type="ECO:0000313" key="4">
    <source>
        <dbReference type="EMBL" id="GHB52897.1"/>
    </source>
</evidence>
<keyword evidence="2" id="KW-0732">Signal</keyword>
<dbReference type="SUPFAM" id="SSF56574">
    <property type="entry name" value="Serpins"/>
    <property type="match status" value="1"/>
</dbReference>
<dbReference type="CDD" id="cd19588">
    <property type="entry name" value="serpin_miropin-like"/>
    <property type="match status" value="1"/>
</dbReference>
<comment type="caution">
    <text evidence="4">The sequence shown here is derived from an EMBL/GenBank/DDBJ whole genome shotgun (WGS) entry which is preliminary data.</text>
</comment>
<dbReference type="GO" id="GO:0004867">
    <property type="term" value="F:serine-type endopeptidase inhibitor activity"/>
    <property type="evidence" value="ECO:0007669"/>
    <property type="project" value="InterPro"/>
</dbReference>
<reference evidence="4 5" key="1">
    <citation type="journal article" date="2014" name="Int. J. Syst. Evol. Microbiol.">
        <title>Complete genome sequence of Corynebacterium casei LMG S-19264T (=DSM 44701T), isolated from a smear-ripened cheese.</title>
        <authorList>
            <consortium name="US DOE Joint Genome Institute (JGI-PGF)"/>
            <person name="Walter F."/>
            <person name="Albersmeier A."/>
            <person name="Kalinowski J."/>
            <person name="Ruckert C."/>
        </authorList>
    </citation>
    <scope>NUCLEOTIDE SEQUENCE [LARGE SCALE GENOMIC DNA]</scope>
    <source>
        <strain evidence="4 5">KCTC 12866</strain>
    </source>
</reference>
<gene>
    <name evidence="4" type="ORF">GCM10007390_01960</name>
</gene>